<feature type="domain" description="HTH cro/C1-type" evidence="2">
    <location>
        <begin position="6"/>
        <end position="60"/>
    </location>
</feature>
<dbReference type="PANTHER" id="PTHR46558">
    <property type="entry name" value="TRACRIPTIONAL REGULATORY PROTEIN-RELATED-RELATED"/>
    <property type="match status" value="1"/>
</dbReference>
<sequence length="105" mass="11847">MLSEALRLLRVFHDMKQGELAERLELSKSYVSEIENGNRTPSFDVIEKYANIFGVPISSIMFFSEQLDAKHGDKAHAGSTRKVIASKILNFLKVIEERTAVHEAP</sequence>
<comment type="caution">
    <text evidence="3">The sequence shown here is derived from an EMBL/GenBank/DDBJ whole genome shotgun (WGS) entry which is preliminary data.</text>
</comment>
<dbReference type="SUPFAM" id="SSF47413">
    <property type="entry name" value="lambda repressor-like DNA-binding domains"/>
    <property type="match status" value="1"/>
</dbReference>
<evidence type="ECO:0000313" key="4">
    <source>
        <dbReference type="Proteomes" id="UP001596116"/>
    </source>
</evidence>
<dbReference type="InterPro" id="IPR001387">
    <property type="entry name" value="Cro/C1-type_HTH"/>
</dbReference>
<accession>A0ABW1KYN8</accession>
<dbReference type="EMBL" id="JBHPON010000001">
    <property type="protein sequence ID" value="MFC6035777.1"/>
    <property type="molecule type" value="Genomic_DNA"/>
</dbReference>
<keyword evidence="4" id="KW-1185">Reference proteome</keyword>
<reference evidence="3 4" key="1">
    <citation type="submission" date="2024-09" db="EMBL/GenBank/DDBJ databases">
        <authorList>
            <person name="Zhang Z.-H."/>
        </authorList>
    </citation>
    <scope>NUCLEOTIDE SEQUENCE [LARGE SCALE GENOMIC DNA]</scope>
    <source>
        <strain evidence="3 4">HHTR114</strain>
    </source>
</reference>
<name>A0ABW1KYN8_9PROT</name>
<evidence type="ECO:0000259" key="2">
    <source>
        <dbReference type="PROSITE" id="PS50943"/>
    </source>
</evidence>
<dbReference type="RefSeq" id="WP_379878652.1">
    <property type="nucleotide sequence ID" value="NZ_JBHPON010000001.1"/>
</dbReference>
<dbReference type="PANTHER" id="PTHR46558:SF4">
    <property type="entry name" value="DNA-BIDING PHAGE PROTEIN"/>
    <property type="match status" value="1"/>
</dbReference>
<evidence type="ECO:0000313" key="3">
    <source>
        <dbReference type="EMBL" id="MFC6035777.1"/>
    </source>
</evidence>
<dbReference type="CDD" id="cd00093">
    <property type="entry name" value="HTH_XRE"/>
    <property type="match status" value="1"/>
</dbReference>
<keyword evidence="1" id="KW-0238">DNA-binding</keyword>
<dbReference type="SMART" id="SM00530">
    <property type="entry name" value="HTH_XRE"/>
    <property type="match status" value="1"/>
</dbReference>
<dbReference type="Gene3D" id="1.10.260.40">
    <property type="entry name" value="lambda repressor-like DNA-binding domains"/>
    <property type="match status" value="1"/>
</dbReference>
<dbReference type="Proteomes" id="UP001596116">
    <property type="component" value="Unassembled WGS sequence"/>
</dbReference>
<dbReference type="PROSITE" id="PS50943">
    <property type="entry name" value="HTH_CROC1"/>
    <property type="match status" value="1"/>
</dbReference>
<organism evidence="3 4">
    <name type="scientific">Hyphococcus aureus</name>
    <dbReference type="NCBI Taxonomy" id="2666033"/>
    <lineage>
        <taxon>Bacteria</taxon>
        <taxon>Pseudomonadati</taxon>
        <taxon>Pseudomonadota</taxon>
        <taxon>Alphaproteobacteria</taxon>
        <taxon>Parvularculales</taxon>
        <taxon>Parvularculaceae</taxon>
        <taxon>Hyphococcus</taxon>
    </lineage>
</organism>
<proteinExistence type="predicted"/>
<dbReference type="Pfam" id="PF01381">
    <property type="entry name" value="HTH_3"/>
    <property type="match status" value="1"/>
</dbReference>
<protein>
    <submittedName>
        <fullName evidence="3">Helix-turn-helix transcriptional regulator</fullName>
    </submittedName>
</protein>
<evidence type="ECO:0000256" key="1">
    <source>
        <dbReference type="ARBA" id="ARBA00023125"/>
    </source>
</evidence>
<gene>
    <name evidence="3" type="ORF">ACFMB1_09500</name>
</gene>
<dbReference type="InterPro" id="IPR010982">
    <property type="entry name" value="Lambda_DNA-bd_dom_sf"/>
</dbReference>